<evidence type="ECO:0000313" key="2">
    <source>
        <dbReference type="EMBL" id="GMT33026.1"/>
    </source>
</evidence>
<comment type="caution">
    <text evidence="2">The sequence shown here is derived from an EMBL/GenBank/DDBJ whole genome shotgun (WGS) entry which is preliminary data.</text>
</comment>
<dbReference type="AlphaFoldDB" id="A0AAV5WM22"/>
<proteinExistence type="predicted"/>
<name>A0AAV5WM22_9BILA</name>
<keyword evidence="1" id="KW-1133">Transmembrane helix</keyword>
<organism evidence="2 3">
    <name type="scientific">Pristionchus fissidentatus</name>
    <dbReference type="NCBI Taxonomy" id="1538716"/>
    <lineage>
        <taxon>Eukaryota</taxon>
        <taxon>Metazoa</taxon>
        <taxon>Ecdysozoa</taxon>
        <taxon>Nematoda</taxon>
        <taxon>Chromadorea</taxon>
        <taxon>Rhabditida</taxon>
        <taxon>Rhabditina</taxon>
        <taxon>Diplogasteromorpha</taxon>
        <taxon>Diplogasteroidea</taxon>
        <taxon>Neodiplogasteridae</taxon>
        <taxon>Pristionchus</taxon>
    </lineage>
</organism>
<evidence type="ECO:0000313" key="3">
    <source>
        <dbReference type="Proteomes" id="UP001432322"/>
    </source>
</evidence>
<feature type="transmembrane region" description="Helical" evidence="1">
    <location>
        <begin position="6"/>
        <end position="26"/>
    </location>
</feature>
<keyword evidence="1" id="KW-0472">Membrane</keyword>
<accession>A0AAV5WM22</accession>
<gene>
    <name evidence="2" type="ORF">PFISCL1PPCAC_24323</name>
</gene>
<keyword evidence="1" id="KW-0812">Transmembrane</keyword>
<sequence length="82" mass="10080">FVPIFIQFFLLFLFFLLENLVSMHVIRWPFSFLLIHFHRFPQLCILEFLERNFCLVKTIDEQRVNRLGTVGFETRRMAHDQF</sequence>
<evidence type="ECO:0008006" key="4">
    <source>
        <dbReference type="Google" id="ProtNLM"/>
    </source>
</evidence>
<keyword evidence="3" id="KW-1185">Reference proteome</keyword>
<feature type="non-terminal residue" evidence="2">
    <location>
        <position position="82"/>
    </location>
</feature>
<protein>
    <recommendedName>
        <fullName evidence="4">Ribosomal protein</fullName>
    </recommendedName>
</protein>
<feature type="non-terminal residue" evidence="2">
    <location>
        <position position="1"/>
    </location>
</feature>
<dbReference type="EMBL" id="BTSY01000006">
    <property type="protein sequence ID" value="GMT33026.1"/>
    <property type="molecule type" value="Genomic_DNA"/>
</dbReference>
<reference evidence="2" key="1">
    <citation type="submission" date="2023-10" db="EMBL/GenBank/DDBJ databases">
        <title>Genome assembly of Pristionchus species.</title>
        <authorList>
            <person name="Yoshida K."/>
            <person name="Sommer R.J."/>
        </authorList>
    </citation>
    <scope>NUCLEOTIDE SEQUENCE</scope>
    <source>
        <strain evidence="2">RS5133</strain>
    </source>
</reference>
<evidence type="ECO:0000256" key="1">
    <source>
        <dbReference type="SAM" id="Phobius"/>
    </source>
</evidence>
<dbReference type="Proteomes" id="UP001432322">
    <property type="component" value="Unassembled WGS sequence"/>
</dbReference>